<feature type="chain" id="PRO_5044993667" evidence="2">
    <location>
        <begin position="28"/>
        <end position="508"/>
    </location>
</feature>
<feature type="signal peptide" evidence="2">
    <location>
        <begin position="1"/>
        <end position="27"/>
    </location>
</feature>
<dbReference type="Proteomes" id="UP001375743">
    <property type="component" value="Unassembled WGS sequence"/>
</dbReference>
<dbReference type="InterPro" id="IPR036907">
    <property type="entry name" value="5'-Nucleotdase_C_sf"/>
</dbReference>
<gene>
    <name evidence="5" type="ORF">U1T56_13830</name>
</gene>
<evidence type="ECO:0000259" key="3">
    <source>
        <dbReference type="Pfam" id="PF00149"/>
    </source>
</evidence>
<keyword evidence="6" id="KW-1185">Reference proteome</keyword>
<sequence length="508" mass="53362">MKRRALLVTAPLAAAALLLVGASAALAAPVTITFLHANDAYEIAPEKGAGGFAPFMTLLRAERQRNPAAITTFGGDLISPSVLSGLTRGRQMIELTNAIGVQVAVPGNHEFDFGPEVAAERFQESRFPWLGTNILGKDGRLAPLGMRELEIREAGGYRIGFFGILDTETPALSAPGPDLAFADPKATAEAAVKRLKAMGADIVVALTHQDLAEDRALAAAVEGIDVVLGGHDHDASSFYEGGKLIVKAASDLRYLAVVDLVVDRVKQKDKEVVTWTPSWRFVPTAGVTPDPEVQAVVARWEKQLDAELGAPVGRTAVELDSRRNAVRTAETNMGNLIADAIRAATGADIGLVNGGGIRGDRTYPAGTVLTRKDILSELPFGNVTVLIELKGADLLAALENGVSQVEHGAGRFPQVSGLRFAFDPKAAPGARVGEVTIGDAPLDPARTYKVATNDYMLAGGDGFASLAHGKVLIDPSAGTLMASTVMNYVTALGGTVAPKVEGRIRRID</sequence>
<evidence type="ECO:0000256" key="1">
    <source>
        <dbReference type="ARBA" id="ARBA00022729"/>
    </source>
</evidence>
<protein>
    <submittedName>
        <fullName evidence="5">5'-nucleotidase C-terminal domain-containing protein</fullName>
    </submittedName>
</protein>
<keyword evidence="2" id="KW-0378">Hydrolase</keyword>
<dbReference type="SUPFAM" id="SSF55816">
    <property type="entry name" value="5'-nucleotidase (syn. UDP-sugar hydrolase), C-terminal domain"/>
    <property type="match status" value="1"/>
</dbReference>
<proteinExistence type="inferred from homology"/>
<reference evidence="5 6" key="1">
    <citation type="submission" date="2024-01" db="EMBL/GenBank/DDBJ databases">
        <title>Multi-omics insights into the function and evolution of sodium benzoate biodegradation pathways in Benzoatithermus flavus gen. nov., sp. nov. from hot spring.</title>
        <authorList>
            <person name="Hu C.-J."/>
            <person name="Li W.-J."/>
        </authorList>
    </citation>
    <scope>NUCLEOTIDE SEQUENCE [LARGE SCALE GENOMIC DNA]</scope>
    <source>
        <strain evidence="5 6">SYSU G07066</strain>
    </source>
</reference>
<dbReference type="InterPro" id="IPR004843">
    <property type="entry name" value="Calcineurin-like_PHP"/>
</dbReference>
<dbReference type="RefSeq" id="WP_418160087.1">
    <property type="nucleotide sequence ID" value="NZ_JBBLZC010000013.1"/>
</dbReference>
<accession>A0ABU8XSS7</accession>
<dbReference type="Pfam" id="PF02872">
    <property type="entry name" value="5_nucleotid_C"/>
    <property type="match status" value="1"/>
</dbReference>
<dbReference type="InterPro" id="IPR029052">
    <property type="entry name" value="Metallo-depent_PP-like"/>
</dbReference>
<dbReference type="PRINTS" id="PR01607">
    <property type="entry name" value="APYRASEFAMLY"/>
</dbReference>
<evidence type="ECO:0000256" key="2">
    <source>
        <dbReference type="RuleBase" id="RU362119"/>
    </source>
</evidence>
<dbReference type="PANTHER" id="PTHR11575">
    <property type="entry name" value="5'-NUCLEOTIDASE-RELATED"/>
    <property type="match status" value="1"/>
</dbReference>
<dbReference type="PANTHER" id="PTHR11575:SF24">
    <property type="entry name" value="5'-NUCLEOTIDASE"/>
    <property type="match status" value="1"/>
</dbReference>
<dbReference type="InterPro" id="IPR008334">
    <property type="entry name" value="5'-Nucleotdase_C"/>
</dbReference>
<dbReference type="Gene3D" id="3.60.21.10">
    <property type="match status" value="1"/>
</dbReference>
<comment type="caution">
    <text evidence="5">The sequence shown here is derived from an EMBL/GenBank/DDBJ whole genome shotgun (WGS) entry which is preliminary data.</text>
</comment>
<dbReference type="EMBL" id="JBBLZC010000013">
    <property type="protein sequence ID" value="MEK0084238.1"/>
    <property type="molecule type" value="Genomic_DNA"/>
</dbReference>
<feature type="domain" description="Calcineurin-like phosphoesterase" evidence="3">
    <location>
        <begin position="33"/>
        <end position="234"/>
    </location>
</feature>
<organism evidence="5 6">
    <name type="scientific">Benzoatithermus flavus</name>
    <dbReference type="NCBI Taxonomy" id="3108223"/>
    <lineage>
        <taxon>Bacteria</taxon>
        <taxon>Pseudomonadati</taxon>
        <taxon>Pseudomonadota</taxon>
        <taxon>Alphaproteobacteria</taxon>
        <taxon>Geminicoccales</taxon>
        <taxon>Geminicoccaceae</taxon>
        <taxon>Benzoatithermus</taxon>
    </lineage>
</organism>
<keyword evidence="1 2" id="KW-0732">Signal</keyword>
<keyword evidence="2" id="KW-0547">Nucleotide-binding</keyword>
<dbReference type="Gene3D" id="3.90.780.10">
    <property type="entry name" value="5'-Nucleotidase, C-terminal domain"/>
    <property type="match status" value="1"/>
</dbReference>
<evidence type="ECO:0000313" key="6">
    <source>
        <dbReference type="Proteomes" id="UP001375743"/>
    </source>
</evidence>
<dbReference type="SUPFAM" id="SSF56300">
    <property type="entry name" value="Metallo-dependent phosphatases"/>
    <property type="match status" value="1"/>
</dbReference>
<dbReference type="InterPro" id="IPR006179">
    <property type="entry name" value="5_nucleotidase/apyrase"/>
</dbReference>
<evidence type="ECO:0000313" key="5">
    <source>
        <dbReference type="EMBL" id="MEK0084238.1"/>
    </source>
</evidence>
<evidence type="ECO:0000259" key="4">
    <source>
        <dbReference type="Pfam" id="PF02872"/>
    </source>
</evidence>
<comment type="similarity">
    <text evidence="2">Belongs to the 5'-nucleotidase family.</text>
</comment>
<feature type="domain" description="5'-Nucleotidase C-terminal" evidence="4">
    <location>
        <begin position="312"/>
        <end position="466"/>
    </location>
</feature>
<name>A0ABU8XSS7_9PROT</name>
<dbReference type="Pfam" id="PF00149">
    <property type="entry name" value="Metallophos"/>
    <property type="match status" value="1"/>
</dbReference>